<dbReference type="Proteomes" id="UP001472677">
    <property type="component" value="Unassembled WGS sequence"/>
</dbReference>
<dbReference type="InterPro" id="IPR000626">
    <property type="entry name" value="Ubiquitin-like_dom"/>
</dbReference>
<comment type="caution">
    <text evidence="2">The sequence shown here is derived from an EMBL/GenBank/DDBJ whole genome shotgun (WGS) entry which is preliminary data.</text>
</comment>
<organism evidence="2 3">
    <name type="scientific">Hibiscus sabdariffa</name>
    <name type="common">roselle</name>
    <dbReference type="NCBI Taxonomy" id="183260"/>
    <lineage>
        <taxon>Eukaryota</taxon>
        <taxon>Viridiplantae</taxon>
        <taxon>Streptophyta</taxon>
        <taxon>Embryophyta</taxon>
        <taxon>Tracheophyta</taxon>
        <taxon>Spermatophyta</taxon>
        <taxon>Magnoliopsida</taxon>
        <taxon>eudicotyledons</taxon>
        <taxon>Gunneridae</taxon>
        <taxon>Pentapetalae</taxon>
        <taxon>rosids</taxon>
        <taxon>malvids</taxon>
        <taxon>Malvales</taxon>
        <taxon>Malvaceae</taxon>
        <taxon>Malvoideae</taxon>
        <taxon>Hibiscus</taxon>
    </lineage>
</organism>
<dbReference type="EMBL" id="JBBPBM010000004">
    <property type="protein sequence ID" value="KAK8588256.1"/>
    <property type="molecule type" value="Genomic_DNA"/>
</dbReference>
<sequence>MTFHFDLQARERRAKASIIAQGERLIELRFRLFDGTDIAHSTYKSSMTVSTIKQKLVAEWPQDNTVIPESENDLKLIHAGKVLENSKTLAKCTIKAGDLPVDVITMHVLVQPAKSKRKTGSSSSLSLA</sequence>
<dbReference type="SUPFAM" id="SSF54236">
    <property type="entry name" value="Ubiquitin-like"/>
    <property type="match status" value="1"/>
</dbReference>
<evidence type="ECO:0000313" key="2">
    <source>
        <dbReference type="EMBL" id="KAK8588256.1"/>
    </source>
</evidence>
<feature type="domain" description="Ubiquitin-like" evidence="1">
    <location>
        <begin position="26"/>
        <end position="98"/>
    </location>
</feature>
<protein>
    <recommendedName>
        <fullName evidence="1">Ubiquitin-like domain-containing protein</fullName>
    </recommendedName>
</protein>
<dbReference type="PANTHER" id="PTHR13169">
    <property type="entry name" value="UBIQUITIN-LIKE PROTEIN 3 HCG-1 PROTEIN"/>
    <property type="match status" value="1"/>
</dbReference>
<dbReference type="InterPro" id="IPR029071">
    <property type="entry name" value="Ubiquitin-like_domsf"/>
</dbReference>
<dbReference type="Gene3D" id="3.10.20.90">
    <property type="entry name" value="Phosphatidylinositol 3-kinase Catalytic Subunit, Chain A, domain 1"/>
    <property type="match status" value="1"/>
</dbReference>
<name>A0ABR2FWB3_9ROSI</name>
<dbReference type="CDD" id="cd01814">
    <property type="entry name" value="Ubl_MUBs_plant"/>
    <property type="match status" value="1"/>
</dbReference>
<dbReference type="Pfam" id="PF13881">
    <property type="entry name" value="Rad60-SLD_2"/>
    <property type="match status" value="1"/>
</dbReference>
<proteinExistence type="predicted"/>
<dbReference type="PROSITE" id="PS50053">
    <property type="entry name" value="UBIQUITIN_2"/>
    <property type="match status" value="1"/>
</dbReference>
<gene>
    <name evidence="2" type="ORF">V6N12_022709</name>
</gene>
<evidence type="ECO:0000259" key="1">
    <source>
        <dbReference type="PROSITE" id="PS50053"/>
    </source>
</evidence>
<evidence type="ECO:0000313" key="3">
    <source>
        <dbReference type="Proteomes" id="UP001472677"/>
    </source>
</evidence>
<dbReference type="PANTHER" id="PTHR13169:SF12">
    <property type="entry name" value="MEMBRANE-ANCHORED UBIQUITIN-FOLD PROTEIN"/>
    <property type="match status" value="1"/>
</dbReference>
<reference evidence="2 3" key="1">
    <citation type="journal article" date="2024" name="G3 (Bethesda)">
        <title>Genome assembly of Hibiscus sabdariffa L. provides insights into metabolisms of medicinal natural products.</title>
        <authorList>
            <person name="Kim T."/>
        </authorList>
    </citation>
    <scope>NUCLEOTIDE SEQUENCE [LARGE SCALE GENOMIC DNA]</scope>
    <source>
        <strain evidence="2">TK-2024</strain>
        <tissue evidence="2">Old leaves</tissue>
    </source>
</reference>
<accession>A0ABR2FWB3</accession>
<dbReference type="InterPro" id="IPR040015">
    <property type="entry name" value="UBL3-like"/>
</dbReference>
<keyword evidence="3" id="KW-1185">Reference proteome</keyword>
<dbReference type="InterPro" id="IPR039540">
    <property type="entry name" value="UBL3-like_ubiquitin_dom"/>
</dbReference>
<dbReference type="SMART" id="SM00213">
    <property type="entry name" value="UBQ"/>
    <property type="match status" value="1"/>
</dbReference>